<dbReference type="EMBL" id="BEGY01000104">
    <property type="protein sequence ID" value="GAX83684.1"/>
    <property type="molecule type" value="Genomic_DNA"/>
</dbReference>
<accession>A0A250XKT1</accession>
<dbReference type="AlphaFoldDB" id="A0A250XKT1"/>
<evidence type="ECO:0000313" key="3">
    <source>
        <dbReference type="Proteomes" id="UP000232323"/>
    </source>
</evidence>
<protein>
    <submittedName>
        <fullName evidence="2">Uncharacterized protein</fullName>
    </submittedName>
</protein>
<proteinExistence type="predicted"/>
<keyword evidence="3" id="KW-1185">Reference proteome</keyword>
<dbReference type="Proteomes" id="UP000232323">
    <property type="component" value="Unassembled WGS sequence"/>
</dbReference>
<evidence type="ECO:0000313" key="2">
    <source>
        <dbReference type="EMBL" id="GAX83684.1"/>
    </source>
</evidence>
<feature type="region of interest" description="Disordered" evidence="1">
    <location>
        <begin position="241"/>
        <end position="267"/>
    </location>
</feature>
<gene>
    <name evidence="2" type="ORF">CEUSTIGMA_g11109.t1</name>
</gene>
<reference evidence="2 3" key="1">
    <citation type="submission" date="2017-08" db="EMBL/GenBank/DDBJ databases">
        <title>Acidophilic green algal genome provides insights into adaptation to an acidic environment.</title>
        <authorList>
            <person name="Hirooka S."/>
            <person name="Hirose Y."/>
            <person name="Kanesaki Y."/>
            <person name="Higuchi S."/>
            <person name="Fujiwara T."/>
            <person name="Onuma R."/>
            <person name="Era A."/>
            <person name="Ohbayashi R."/>
            <person name="Uzuka A."/>
            <person name="Nozaki H."/>
            <person name="Yoshikawa H."/>
            <person name="Miyagishima S.Y."/>
        </authorList>
    </citation>
    <scope>NUCLEOTIDE SEQUENCE [LARGE SCALE GENOMIC DNA]</scope>
    <source>
        <strain evidence="2 3">NIES-2499</strain>
    </source>
</reference>
<feature type="compositionally biased region" description="Basic residues" evidence="1">
    <location>
        <begin position="98"/>
        <end position="110"/>
    </location>
</feature>
<sequence>MPCHANSSHEAKDDEELVILKAFSGQMSESWHVPGWVGPIAGITHTHPVYRSYRGLIETLTKRIRSLEDVIKLRSDILQLARGEHSISHDQITQKTGASKKPKQSAHVKGIRSSQERGAGGGGMVNVGLSFSFEHEVRTKLKGRRKLLSHELMGHVQRSYCTHNMSGASLSLLASFDAYNVGMANHDPITMVNHDEDMNETMKSDGSRHVGLAPRCHKQEEDELLPATVVVTKMFVDPAEVDEHGQSKSSALIRSTQCSSTSRSSSTNKFTGFPAGTGDCCTPKLLHACYQQGLTPVAVLEFWYGSPPNTATKQGRSTASEVVTRSTSRRHGFVYPCCAKCESILGAMLCDRQ</sequence>
<name>A0A250XKT1_9CHLO</name>
<feature type="region of interest" description="Disordered" evidence="1">
    <location>
        <begin position="88"/>
        <end position="121"/>
    </location>
</feature>
<evidence type="ECO:0000256" key="1">
    <source>
        <dbReference type="SAM" id="MobiDB-lite"/>
    </source>
</evidence>
<organism evidence="2 3">
    <name type="scientific">Chlamydomonas eustigma</name>
    <dbReference type="NCBI Taxonomy" id="1157962"/>
    <lineage>
        <taxon>Eukaryota</taxon>
        <taxon>Viridiplantae</taxon>
        <taxon>Chlorophyta</taxon>
        <taxon>core chlorophytes</taxon>
        <taxon>Chlorophyceae</taxon>
        <taxon>CS clade</taxon>
        <taxon>Chlamydomonadales</taxon>
        <taxon>Chlamydomonadaceae</taxon>
        <taxon>Chlamydomonas</taxon>
    </lineage>
</organism>
<feature type="compositionally biased region" description="Low complexity" evidence="1">
    <location>
        <begin position="255"/>
        <end position="267"/>
    </location>
</feature>
<dbReference type="OrthoDB" id="549430at2759"/>
<comment type="caution">
    <text evidence="2">The sequence shown here is derived from an EMBL/GenBank/DDBJ whole genome shotgun (WGS) entry which is preliminary data.</text>
</comment>